<proteinExistence type="predicted"/>
<protein>
    <submittedName>
        <fullName evidence="1">Uncharacterized protein</fullName>
    </submittedName>
</protein>
<reference evidence="1" key="2">
    <citation type="journal article" date="2015" name="Fish Shellfish Immunol.">
        <title>Early steps in the European eel (Anguilla anguilla)-Vibrio vulnificus interaction in the gills: Role of the RtxA13 toxin.</title>
        <authorList>
            <person name="Callol A."/>
            <person name="Pajuelo D."/>
            <person name="Ebbesson L."/>
            <person name="Teles M."/>
            <person name="MacKenzie S."/>
            <person name="Amaro C."/>
        </authorList>
    </citation>
    <scope>NUCLEOTIDE SEQUENCE</scope>
</reference>
<dbReference type="EMBL" id="GBXM01054435">
    <property type="protein sequence ID" value="JAH54142.1"/>
    <property type="molecule type" value="Transcribed_RNA"/>
</dbReference>
<organism evidence="1">
    <name type="scientific">Anguilla anguilla</name>
    <name type="common">European freshwater eel</name>
    <name type="synonym">Muraena anguilla</name>
    <dbReference type="NCBI Taxonomy" id="7936"/>
    <lineage>
        <taxon>Eukaryota</taxon>
        <taxon>Metazoa</taxon>
        <taxon>Chordata</taxon>
        <taxon>Craniata</taxon>
        <taxon>Vertebrata</taxon>
        <taxon>Euteleostomi</taxon>
        <taxon>Actinopterygii</taxon>
        <taxon>Neopterygii</taxon>
        <taxon>Teleostei</taxon>
        <taxon>Anguilliformes</taxon>
        <taxon>Anguillidae</taxon>
        <taxon>Anguilla</taxon>
    </lineage>
</organism>
<sequence length="58" mass="6695">MNKTQKGLKKILETKKTTSSLKKPGMPVIGLSRTDLKNCRQHLEGKFQCIFSWTQWSN</sequence>
<reference evidence="1" key="1">
    <citation type="submission" date="2014-11" db="EMBL/GenBank/DDBJ databases">
        <authorList>
            <person name="Amaro Gonzalez C."/>
        </authorList>
    </citation>
    <scope>NUCLEOTIDE SEQUENCE</scope>
</reference>
<accession>A0A0E9TKX5</accession>
<name>A0A0E9TKX5_ANGAN</name>
<dbReference type="AlphaFoldDB" id="A0A0E9TKX5"/>
<evidence type="ECO:0000313" key="1">
    <source>
        <dbReference type="EMBL" id="JAH54142.1"/>
    </source>
</evidence>